<dbReference type="Pfam" id="PF20250">
    <property type="entry name" value="FapA_N"/>
    <property type="match status" value="1"/>
</dbReference>
<feature type="domain" description="Flagellar Assembly Protein A N-terminal region" evidence="2">
    <location>
        <begin position="78"/>
        <end position="247"/>
    </location>
</feature>
<evidence type="ECO:0000313" key="5">
    <source>
        <dbReference type="Proteomes" id="UP000216411"/>
    </source>
</evidence>
<dbReference type="GO" id="GO:0000902">
    <property type="term" value="P:cell morphogenesis"/>
    <property type="evidence" value="ECO:0007669"/>
    <property type="project" value="InterPro"/>
</dbReference>
<dbReference type="EMBL" id="NOKA02000003">
    <property type="protein sequence ID" value="RDY32495.1"/>
    <property type="molecule type" value="Genomic_DNA"/>
</dbReference>
<dbReference type="Proteomes" id="UP000216411">
    <property type="component" value="Unassembled WGS sequence"/>
</dbReference>
<dbReference type="EMBL" id="QICS01000002">
    <property type="protein sequence ID" value="PXV93534.1"/>
    <property type="molecule type" value="Genomic_DNA"/>
</dbReference>
<dbReference type="InterPro" id="IPR046866">
    <property type="entry name" value="FapA_N"/>
</dbReference>
<evidence type="ECO:0000313" key="3">
    <source>
        <dbReference type="EMBL" id="PXV93534.1"/>
    </source>
</evidence>
<evidence type="ECO:0000259" key="2">
    <source>
        <dbReference type="Pfam" id="PF20250"/>
    </source>
</evidence>
<dbReference type="RefSeq" id="WP_094379639.1">
    <property type="nucleotide sequence ID" value="NZ_NOKA02000003.1"/>
</dbReference>
<reference evidence="3 6" key="2">
    <citation type="submission" date="2018-05" db="EMBL/GenBank/DDBJ databases">
        <title>Genomic Encyclopedia of Type Strains, Phase IV (KMG-IV): sequencing the most valuable type-strain genomes for metagenomic binning, comparative biology and taxonomic classification.</title>
        <authorList>
            <person name="Goeker M."/>
        </authorList>
    </citation>
    <scope>NUCLEOTIDE SEQUENCE [LARGE SCALE GENOMIC DNA]</scope>
    <source>
        <strain evidence="3 6">DSM 28816</strain>
    </source>
</reference>
<dbReference type="PANTHER" id="PTHR38032">
    <property type="entry name" value="POLYMERASE-RELATED"/>
    <property type="match status" value="1"/>
</dbReference>
<protein>
    <submittedName>
        <fullName evidence="4">DUF342 domain-containing protein</fullName>
    </submittedName>
</protein>
<dbReference type="InterPro" id="IPR036145">
    <property type="entry name" value="MinC_C_sf"/>
</dbReference>
<reference evidence="4 5" key="1">
    <citation type="journal article" date="2017" name="Genome Announc.">
        <title>Draft Genome Sequence of a Sporulating and Motile Strain of Lachnotalea glycerini Isolated from Water in Quebec City, Canada.</title>
        <authorList>
            <person name="Maheux A.F."/>
            <person name="Boudreau D.K."/>
            <person name="Berube E."/>
            <person name="Boissinot M."/>
            <person name="Raymond F."/>
            <person name="Brodeur S."/>
            <person name="Corbeil J."/>
            <person name="Isabel S."/>
            <person name="Omar R.F."/>
            <person name="Bergeron M.G."/>
        </authorList>
    </citation>
    <scope>NUCLEOTIDE SEQUENCE [LARGE SCALE GENOMIC DNA]</scope>
    <source>
        <strain evidence="4 5">CCRI-19302</strain>
    </source>
</reference>
<accession>A0A255I5E7</accession>
<feature type="coiled-coil region" evidence="1">
    <location>
        <begin position="451"/>
        <end position="478"/>
    </location>
</feature>
<sequence length="529" mass="58874">MNGWFQLVSKTDGTYIKLIPPANGGESICINDINEYLNQVRIFEYDIKQLNAEIMNLSEVKEFKLNDEMLVPTSEQMTIKVSDDKMQVFAKFYPATEQAKKLTYDDILGILAAKGIKVGVEKDLIEELIKDKKYCHNYLIVKGIPITTGHDAKIIYHFNTDLNVKPKLNQDGTVDFHHLDNIGHIHKGQILATLIPEDLGKPGLNVFGEVIKQPNYNKLKLRYSKNITCSEDKCTITSDVDGHASLVDGKVFVSNLYEVQDVDTSTGNIDFEGNVLVKGNVRSGFEIVAKGNIEVNGVVEGATLIAGGQIVLQRGIQGMNKGILKAGGNIITKFIESAHVEADGYVQTESILHSTVSAKGEIIVQGKKGFVTGGVVTSLTGITARTIGSLMGTDTRIEVGIDPTIKEHQQTLQKEIEEMNKRVGMIEPVISNCMKKISQGQKLTNEQMGYIKQLSEEHKELEQKIKDSQNEITNINLSLNLARDARIKVSERIYSDVKITISDCVMYVREERDHCQFVRDQGEIKILML</sequence>
<name>A0A255I5E7_9FIRM</name>
<dbReference type="Proteomes" id="UP000247523">
    <property type="component" value="Unassembled WGS sequence"/>
</dbReference>
<reference evidence="4" key="3">
    <citation type="submission" date="2018-07" db="EMBL/GenBank/DDBJ databases">
        <authorList>
            <person name="Quirk P.G."/>
            <person name="Krulwich T.A."/>
        </authorList>
    </citation>
    <scope>NUCLEOTIDE SEQUENCE</scope>
    <source>
        <strain evidence="4">CCRI-19302</strain>
    </source>
</reference>
<dbReference type="InterPro" id="IPR005646">
    <property type="entry name" value="FapA"/>
</dbReference>
<evidence type="ECO:0000313" key="4">
    <source>
        <dbReference type="EMBL" id="RDY32495.1"/>
    </source>
</evidence>
<evidence type="ECO:0000313" key="6">
    <source>
        <dbReference type="Proteomes" id="UP000247523"/>
    </source>
</evidence>
<evidence type="ECO:0000256" key="1">
    <source>
        <dbReference type="SAM" id="Coils"/>
    </source>
</evidence>
<dbReference type="Pfam" id="PF03961">
    <property type="entry name" value="FapA"/>
    <property type="match status" value="1"/>
</dbReference>
<keyword evidence="1" id="KW-0175">Coiled coil</keyword>
<gene>
    <name evidence="3" type="ORF">C8E03_102302</name>
    <name evidence="4" type="ORF">CG710_003435</name>
</gene>
<comment type="caution">
    <text evidence="4">The sequence shown here is derived from an EMBL/GenBank/DDBJ whole genome shotgun (WGS) entry which is preliminary data.</text>
</comment>
<dbReference type="SUPFAM" id="SSF63848">
    <property type="entry name" value="Cell-division inhibitor MinC, C-terminal domain"/>
    <property type="match status" value="1"/>
</dbReference>
<dbReference type="OrthoDB" id="9816426at2"/>
<feature type="coiled-coil region" evidence="1">
    <location>
        <begin position="33"/>
        <end position="67"/>
    </location>
</feature>
<dbReference type="AlphaFoldDB" id="A0A255I5E7"/>
<organism evidence="4 5">
    <name type="scientific">Lachnotalea glycerini</name>
    <dbReference type="NCBI Taxonomy" id="1763509"/>
    <lineage>
        <taxon>Bacteria</taxon>
        <taxon>Bacillati</taxon>
        <taxon>Bacillota</taxon>
        <taxon>Clostridia</taxon>
        <taxon>Lachnospirales</taxon>
        <taxon>Lachnospiraceae</taxon>
        <taxon>Lachnotalea</taxon>
    </lineage>
</organism>
<dbReference type="PANTHER" id="PTHR38032:SF1">
    <property type="entry name" value="RNA-BINDING PROTEIN KHPB N-TERMINAL DOMAIN-CONTAINING PROTEIN"/>
    <property type="match status" value="1"/>
</dbReference>
<proteinExistence type="predicted"/>
<keyword evidence="5" id="KW-1185">Reference proteome</keyword>
<dbReference type="InterPro" id="IPR046865">
    <property type="entry name" value="FapA_b_solenoid"/>
</dbReference>